<feature type="transmembrane region" description="Helical" evidence="1">
    <location>
        <begin position="46"/>
        <end position="63"/>
    </location>
</feature>
<keyword evidence="3" id="KW-1185">Reference proteome</keyword>
<dbReference type="RefSeq" id="WP_159763096.1">
    <property type="nucleotide sequence ID" value="NZ_WUUT01000001.1"/>
</dbReference>
<organism evidence="2 3">
    <name type="scientific">Halovenus carboxidivorans</name>
    <dbReference type="NCBI Taxonomy" id="2692199"/>
    <lineage>
        <taxon>Archaea</taxon>
        <taxon>Methanobacteriati</taxon>
        <taxon>Methanobacteriota</taxon>
        <taxon>Stenosarchaea group</taxon>
        <taxon>Halobacteria</taxon>
        <taxon>Halobacteriales</taxon>
        <taxon>Haloarculaceae</taxon>
        <taxon>Halovenus</taxon>
    </lineage>
</organism>
<keyword evidence="1" id="KW-0472">Membrane</keyword>
<feature type="transmembrane region" description="Helical" evidence="1">
    <location>
        <begin position="166"/>
        <end position="184"/>
    </location>
</feature>
<dbReference type="EMBL" id="WUUT01000001">
    <property type="protein sequence ID" value="MXR51016.1"/>
    <property type="molecule type" value="Genomic_DNA"/>
</dbReference>
<name>A0A6B0T4B4_9EURY</name>
<keyword evidence="1" id="KW-1133">Transmembrane helix</keyword>
<evidence type="ECO:0000313" key="3">
    <source>
        <dbReference type="Proteomes" id="UP000466535"/>
    </source>
</evidence>
<reference evidence="2 3" key="1">
    <citation type="submission" date="2019-12" db="EMBL/GenBank/DDBJ databases">
        <title>Isolation and characterization of three novel carbon monoxide-oxidizing members of Halobacteria from salione crusts and soils.</title>
        <authorList>
            <person name="Myers M.R."/>
            <person name="King G.M."/>
        </authorList>
    </citation>
    <scope>NUCLEOTIDE SEQUENCE [LARGE SCALE GENOMIC DNA]</scope>
    <source>
        <strain evidence="2 3">WSH3</strain>
    </source>
</reference>
<evidence type="ECO:0000256" key="1">
    <source>
        <dbReference type="SAM" id="Phobius"/>
    </source>
</evidence>
<protein>
    <submittedName>
        <fullName evidence="2">Uncharacterized protein</fullName>
    </submittedName>
</protein>
<feature type="transmembrane region" description="Helical" evidence="1">
    <location>
        <begin position="204"/>
        <end position="226"/>
    </location>
</feature>
<proteinExistence type="predicted"/>
<dbReference type="AlphaFoldDB" id="A0A6B0T4B4"/>
<feature type="transmembrane region" description="Helical" evidence="1">
    <location>
        <begin position="75"/>
        <end position="94"/>
    </location>
</feature>
<gene>
    <name evidence="2" type="ORF">GRX03_05270</name>
</gene>
<dbReference type="Proteomes" id="UP000466535">
    <property type="component" value="Unassembled WGS sequence"/>
</dbReference>
<accession>A0A6B0T4B4</accession>
<evidence type="ECO:0000313" key="2">
    <source>
        <dbReference type="EMBL" id="MXR51016.1"/>
    </source>
</evidence>
<comment type="caution">
    <text evidence="2">The sequence shown here is derived from an EMBL/GenBank/DDBJ whole genome shotgun (WGS) entry which is preliminary data.</text>
</comment>
<sequence length="228" mass="24419">MSRNRERRRDTQALSGFSREEVRELTRPLLREWQSSTELFDVRRRLRSVFAAGLVVVLGRFVLSPDGITGLLLTLWTLLSVPVMILVGCLLVLLRTPSEAADVWWEHSVPATIGLLTLAGLVRAGESSPGGRAAWELLIDDEHPAETEQFGESEIDRAAVGRIRRYVYYAIVGSVTVTGLDQATRTGLLSEGSSLGGVAASGPALVALLLGAVVVGAGVGFVIATVQG</sequence>
<keyword evidence="1" id="KW-0812">Transmembrane</keyword>